<sequence length="356" mass="39596">MTEVKDRIPDLSKTNFTTWKQKILGHCQQLGLKKYLTNANPPAGIDASGLDAFNTNRSKTAGILISNMGTTNYNSFVTEKNEEDPVALWKLLTDHYEAKTSGNHAKVYNDFITFQFKGNDLSAYLETVDEHLKLMSSVGMKFEGPDCDVKESLIAENIVLKLPEKYGSTKDFLYARRPLTIEIVKEHNPKANHPKADCWQLQKKANLVQADDSDDPPSRPSSSGFRCVIKAFSASAVPGMCYLDSGASHHMFTDCSLFKNYRARKTQVVLADGHNLNVTGDGFVHVITKANSIIKLKAIHVPDLSNTLISLGRLYEHGCEIHRTGTSSFDIVNNGIVFFKASIVNHKSILRSKRSL</sequence>
<accession>A0A0L6V1T1</accession>
<dbReference type="Pfam" id="PF14223">
    <property type="entry name" value="Retrotran_gag_2"/>
    <property type="match status" value="1"/>
</dbReference>
<name>A0A0L6V1T1_9BASI</name>
<dbReference type="OrthoDB" id="2596766at2759"/>
<reference evidence="2 3" key="1">
    <citation type="submission" date="2015-08" db="EMBL/GenBank/DDBJ databases">
        <title>Next Generation Sequencing and Analysis of the Genome of Puccinia sorghi L Schw, the Causal Agent of Maize Common Rust.</title>
        <authorList>
            <person name="Rochi L."/>
            <person name="Burguener G."/>
            <person name="Darino M."/>
            <person name="Turjanski A."/>
            <person name="Kreff E."/>
            <person name="Dieguez M.J."/>
            <person name="Sacco F."/>
        </authorList>
    </citation>
    <scope>NUCLEOTIDE SEQUENCE [LARGE SCALE GENOMIC DNA]</scope>
    <source>
        <strain evidence="2 3">RO10H11247</strain>
    </source>
</reference>
<organism evidence="2 3">
    <name type="scientific">Puccinia sorghi</name>
    <dbReference type="NCBI Taxonomy" id="27349"/>
    <lineage>
        <taxon>Eukaryota</taxon>
        <taxon>Fungi</taxon>
        <taxon>Dikarya</taxon>
        <taxon>Basidiomycota</taxon>
        <taxon>Pucciniomycotina</taxon>
        <taxon>Pucciniomycetes</taxon>
        <taxon>Pucciniales</taxon>
        <taxon>Pucciniaceae</taxon>
        <taxon>Puccinia</taxon>
    </lineage>
</organism>
<dbReference type="InterPro" id="IPR054722">
    <property type="entry name" value="PolX-like_BBD"/>
</dbReference>
<keyword evidence="3" id="KW-1185">Reference proteome</keyword>
<evidence type="ECO:0000313" key="2">
    <source>
        <dbReference type="EMBL" id="KNZ54716.1"/>
    </source>
</evidence>
<evidence type="ECO:0000313" key="3">
    <source>
        <dbReference type="Proteomes" id="UP000037035"/>
    </source>
</evidence>
<dbReference type="Proteomes" id="UP000037035">
    <property type="component" value="Unassembled WGS sequence"/>
</dbReference>
<comment type="caution">
    <text evidence="2">The sequence shown here is derived from an EMBL/GenBank/DDBJ whole genome shotgun (WGS) entry which is preliminary data.</text>
</comment>
<feature type="domain" description="Retrovirus-related Pol polyprotein from transposon TNT 1-94-like beta-barrel" evidence="1">
    <location>
        <begin position="242"/>
        <end position="319"/>
    </location>
</feature>
<dbReference type="Pfam" id="PF22936">
    <property type="entry name" value="Pol_BBD"/>
    <property type="match status" value="1"/>
</dbReference>
<dbReference type="VEuPathDB" id="FungiDB:VP01_2875g6"/>
<dbReference type="AlphaFoldDB" id="A0A0L6V1T1"/>
<evidence type="ECO:0000259" key="1">
    <source>
        <dbReference type="Pfam" id="PF22936"/>
    </source>
</evidence>
<dbReference type="EMBL" id="LAVV01007807">
    <property type="protein sequence ID" value="KNZ54716.1"/>
    <property type="molecule type" value="Genomic_DNA"/>
</dbReference>
<proteinExistence type="predicted"/>
<gene>
    <name evidence="2" type="ORF">VP01_2875g6</name>
</gene>
<protein>
    <recommendedName>
        <fullName evidence="1">Retrovirus-related Pol polyprotein from transposon TNT 1-94-like beta-barrel domain-containing protein</fullName>
    </recommendedName>
</protein>